<dbReference type="OrthoDB" id="9785695at2"/>
<dbReference type="PANTHER" id="PTHR20854">
    <property type="entry name" value="INOSITOL MONOPHOSPHATASE"/>
    <property type="match status" value="1"/>
</dbReference>
<gene>
    <name evidence="5" type="ORF">SAMN05444003_2485</name>
</gene>
<evidence type="ECO:0000256" key="2">
    <source>
        <dbReference type="ARBA" id="ARBA00022723"/>
    </source>
</evidence>
<dbReference type="PANTHER" id="PTHR20854:SF4">
    <property type="entry name" value="INOSITOL-1-MONOPHOSPHATASE-RELATED"/>
    <property type="match status" value="1"/>
</dbReference>
<evidence type="ECO:0000313" key="5">
    <source>
        <dbReference type="EMBL" id="SHH23509.1"/>
    </source>
</evidence>
<dbReference type="Proteomes" id="UP000184074">
    <property type="component" value="Unassembled WGS sequence"/>
</dbReference>
<feature type="binding site" evidence="4">
    <location>
        <position position="67"/>
    </location>
    <ligand>
        <name>Mg(2+)</name>
        <dbReference type="ChEBI" id="CHEBI:18420"/>
        <label>1</label>
        <note>catalytic</note>
    </ligand>
</feature>
<feature type="binding site" evidence="4">
    <location>
        <position position="88"/>
    </location>
    <ligand>
        <name>Mg(2+)</name>
        <dbReference type="ChEBI" id="CHEBI:18420"/>
        <label>1</label>
        <note>catalytic</note>
    </ligand>
</feature>
<accession>A0A1M5RBT5</accession>
<protein>
    <submittedName>
        <fullName evidence="5">Myo-inositol-1(Or 4)-monophosphatase</fullName>
    </submittedName>
</protein>
<reference evidence="5 6" key="1">
    <citation type="submission" date="2016-11" db="EMBL/GenBank/DDBJ databases">
        <authorList>
            <person name="Jaros S."/>
            <person name="Januszkiewicz K."/>
            <person name="Wedrychowicz H."/>
        </authorList>
    </citation>
    <scope>NUCLEOTIDE SEQUENCE [LARGE SCALE GENOMIC DNA]</scope>
    <source>
        <strain evidence="5 6">DSM 28715</strain>
    </source>
</reference>
<dbReference type="GO" id="GO:0006020">
    <property type="term" value="P:inositol metabolic process"/>
    <property type="evidence" value="ECO:0007669"/>
    <property type="project" value="TreeGrafter"/>
</dbReference>
<dbReference type="GO" id="GO:0008934">
    <property type="term" value="F:inositol monophosphate 1-phosphatase activity"/>
    <property type="evidence" value="ECO:0007669"/>
    <property type="project" value="TreeGrafter"/>
</dbReference>
<comment type="cofactor">
    <cofactor evidence="4">
        <name>Mg(2+)</name>
        <dbReference type="ChEBI" id="CHEBI:18420"/>
    </cofactor>
</comment>
<dbReference type="GO" id="GO:0046872">
    <property type="term" value="F:metal ion binding"/>
    <property type="evidence" value="ECO:0007669"/>
    <property type="project" value="UniProtKB-KW"/>
</dbReference>
<evidence type="ECO:0000256" key="1">
    <source>
        <dbReference type="ARBA" id="ARBA00009759"/>
    </source>
</evidence>
<keyword evidence="3 4" id="KW-0460">Magnesium</keyword>
<dbReference type="AlphaFoldDB" id="A0A1M5RBT5"/>
<name>A0A1M5RBT5_9RHOB</name>
<dbReference type="GO" id="GO:0046854">
    <property type="term" value="P:phosphatidylinositol phosphate biosynthetic process"/>
    <property type="evidence" value="ECO:0007669"/>
    <property type="project" value="InterPro"/>
</dbReference>
<dbReference type="CDD" id="cd01638">
    <property type="entry name" value="CysQ"/>
    <property type="match status" value="1"/>
</dbReference>
<keyword evidence="6" id="KW-1185">Reference proteome</keyword>
<dbReference type="Pfam" id="PF00459">
    <property type="entry name" value="Inositol_P"/>
    <property type="match status" value="1"/>
</dbReference>
<organism evidence="5 6">
    <name type="scientific">Cognatiyoonia sediminum</name>
    <dbReference type="NCBI Taxonomy" id="1508389"/>
    <lineage>
        <taxon>Bacteria</taxon>
        <taxon>Pseudomonadati</taxon>
        <taxon>Pseudomonadota</taxon>
        <taxon>Alphaproteobacteria</taxon>
        <taxon>Rhodobacterales</taxon>
        <taxon>Paracoccaceae</taxon>
        <taxon>Cognatiyoonia</taxon>
    </lineage>
</organism>
<dbReference type="EMBL" id="FQXB01000004">
    <property type="protein sequence ID" value="SHH23509.1"/>
    <property type="molecule type" value="Genomic_DNA"/>
</dbReference>
<proteinExistence type="inferred from homology"/>
<evidence type="ECO:0000313" key="6">
    <source>
        <dbReference type="Proteomes" id="UP000184074"/>
    </source>
</evidence>
<comment type="similarity">
    <text evidence="1">Belongs to the inositol monophosphatase superfamily.</text>
</comment>
<dbReference type="Gene3D" id="3.30.540.10">
    <property type="entry name" value="Fructose-1,6-Bisphosphatase, subunit A, domain 1"/>
    <property type="match status" value="1"/>
</dbReference>
<evidence type="ECO:0000256" key="3">
    <source>
        <dbReference type="ARBA" id="ARBA00022842"/>
    </source>
</evidence>
<feature type="binding site" evidence="4">
    <location>
        <position position="207"/>
    </location>
    <ligand>
        <name>Mg(2+)</name>
        <dbReference type="ChEBI" id="CHEBI:18420"/>
        <label>1</label>
        <note>catalytic</note>
    </ligand>
</feature>
<feature type="binding site" evidence="4">
    <location>
        <position position="85"/>
    </location>
    <ligand>
        <name>Mg(2+)</name>
        <dbReference type="ChEBI" id="CHEBI:18420"/>
        <label>1</label>
        <note>catalytic</note>
    </ligand>
</feature>
<dbReference type="InterPro" id="IPR000760">
    <property type="entry name" value="Inositol_monophosphatase-like"/>
</dbReference>
<sequence>MPESDLDLLLRAAKEAGEIALSHFGADPKIWEKDDNAGPVTEADLSVNAHLQSALTSARPDFGWLSEETEDGSERLAKDKLFIVDPIDGTRAFIDRSENWAHSLAIVENGTPTAGVVEMPQKGLTFWATKGGGAFLNGKPIKVAPVDRIKDATVLTAKPNLRPEFWIGGKAPPFNTSFRSSLAYRLCAVASGRFDAMITLRPTWEWDVAAGTLIVEEAGGQAFDQTGSALIYNNPQPKLSGVLAGGPVVPKLVSQLV</sequence>
<dbReference type="PROSITE" id="PS00630">
    <property type="entry name" value="IMP_2"/>
    <property type="match status" value="1"/>
</dbReference>
<feature type="binding site" evidence="4">
    <location>
        <position position="87"/>
    </location>
    <ligand>
        <name>Mg(2+)</name>
        <dbReference type="ChEBI" id="CHEBI:18420"/>
        <label>1</label>
        <note>catalytic</note>
    </ligand>
</feature>
<dbReference type="RefSeq" id="WP_072901561.1">
    <property type="nucleotide sequence ID" value="NZ_FQXB01000004.1"/>
</dbReference>
<keyword evidence="2 4" id="KW-0479">Metal-binding</keyword>
<dbReference type="SUPFAM" id="SSF56655">
    <property type="entry name" value="Carbohydrate phosphatase"/>
    <property type="match status" value="1"/>
</dbReference>
<dbReference type="GO" id="GO:0007165">
    <property type="term" value="P:signal transduction"/>
    <property type="evidence" value="ECO:0007669"/>
    <property type="project" value="TreeGrafter"/>
</dbReference>
<dbReference type="InterPro" id="IPR020550">
    <property type="entry name" value="Inositol_monophosphatase_CS"/>
</dbReference>
<dbReference type="Gene3D" id="3.40.190.80">
    <property type="match status" value="1"/>
</dbReference>
<dbReference type="PRINTS" id="PR00377">
    <property type="entry name" value="IMPHPHTASES"/>
</dbReference>
<evidence type="ECO:0000256" key="4">
    <source>
        <dbReference type="PIRSR" id="PIRSR600760-2"/>
    </source>
</evidence>
<dbReference type="STRING" id="1508389.SAMN05444003_2485"/>